<protein>
    <recommendedName>
        <fullName evidence="1">Small ribosomal subunit protein mS37</fullName>
    </recommendedName>
</protein>
<dbReference type="GO" id="GO:0032543">
    <property type="term" value="P:mitochondrial translation"/>
    <property type="evidence" value="ECO:0007669"/>
    <property type="project" value="InterPro"/>
</dbReference>
<dbReference type="PANTHER" id="PTHR28066">
    <property type="entry name" value="37S RIBOSOMAL PROTEIN MRP10, MITOCHONDRIAL"/>
    <property type="match status" value="1"/>
</dbReference>
<keyword evidence="1 2" id="KW-0689">Ribosomal protein</keyword>
<dbReference type="GO" id="GO:0005763">
    <property type="term" value="C:mitochondrial small ribosomal subunit"/>
    <property type="evidence" value="ECO:0007669"/>
    <property type="project" value="TreeGrafter"/>
</dbReference>
<comment type="similarity">
    <text evidence="1">Belongs to the mitochondrion-specific ribosomal protein mS37 family.</text>
</comment>
<organism evidence="2 3">
    <name type="scientific">Rhypophila decipiens</name>
    <dbReference type="NCBI Taxonomy" id="261697"/>
    <lineage>
        <taxon>Eukaryota</taxon>
        <taxon>Fungi</taxon>
        <taxon>Dikarya</taxon>
        <taxon>Ascomycota</taxon>
        <taxon>Pezizomycotina</taxon>
        <taxon>Sordariomycetes</taxon>
        <taxon>Sordariomycetidae</taxon>
        <taxon>Sordariales</taxon>
        <taxon>Naviculisporaceae</taxon>
        <taxon>Rhypophila</taxon>
    </lineage>
</organism>
<comment type="caution">
    <text evidence="2">The sequence shown here is derived from an EMBL/GenBank/DDBJ whole genome shotgun (WGS) entry which is preliminary data.</text>
</comment>
<keyword evidence="3" id="KW-1185">Reference proteome</keyword>
<evidence type="ECO:0000256" key="1">
    <source>
        <dbReference type="PIRNR" id="PIRNR037706"/>
    </source>
</evidence>
<dbReference type="PANTHER" id="PTHR28066:SF1">
    <property type="entry name" value="SMALL RIBOSOMAL SUBUNIT PROTEIN MS37"/>
    <property type="match status" value="1"/>
</dbReference>
<proteinExistence type="inferred from homology"/>
<name>A0AAN6YBK1_9PEZI</name>
<dbReference type="InterPro" id="IPR009069">
    <property type="entry name" value="Cys_alpha_HP_mot_SF"/>
</dbReference>
<dbReference type="EMBL" id="MU858078">
    <property type="protein sequence ID" value="KAK4215621.1"/>
    <property type="molecule type" value="Genomic_DNA"/>
</dbReference>
<comment type="function">
    <text evidence="1">Component of the mitochondrial ribosome (mitoribosome), a dedicated translation machinery responsible for the synthesis of mitochondrial genome-encoded proteins, including at least some of the essential transmembrane subunits of the mitochondrial respiratory chain. The mitoribosomes are attached to the mitochondrial inner membrane and translation products are cotranslationally integrated into the membrane.</text>
</comment>
<evidence type="ECO:0000313" key="2">
    <source>
        <dbReference type="EMBL" id="KAK4215621.1"/>
    </source>
</evidence>
<dbReference type="SUPFAM" id="SSF47072">
    <property type="entry name" value="Cysteine alpha-hairpin motif"/>
    <property type="match status" value="1"/>
</dbReference>
<accession>A0AAN6YBK1</accession>
<reference evidence="2" key="2">
    <citation type="submission" date="2023-05" db="EMBL/GenBank/DDBJ databases">
        <authorList>
            <consortium name="Lawrence Berkeley National Laboratory"/>
            <person name="Steindorff A."/>
            <person name="Hensen N."/>
            <person name="Bonometti L."/>
            <person name="Westerberg I."/>
            <person name="Brannstrom I.O."/>
            <person name="Guillou S."/>
            <person name="Cros-Aarteil S."/>
            <person name="Calhoun S."/>
            <person name="Haridas S."/>
            <person name="Kuo A."/>
            <person name="Mondo S."/>
            <person name="Pangilinan J."/>
            <person name="Riley R."/>
            <person name="Labutti K."/>
            <person name="Andreopoulos B."/>
            <person name="Lipzen A."/>
            <person name="Chen C."/>
            <person name="Yanf M."/>
            <person name="Daum C."/>
            <person name="Ng V."/>
            <person name="Clum A."/>
            <person name="Ohm R."/>
            <person name="Martin F."/>
            <person name="Silar P."/>
            <person name="Natvig D."/>
            <person name="Lalanne C."/>
            <person name="Gautier V."/>
            <person name="Ament-Velasquez S.L."/>
            <person name="Kruys A."/>
            <person name="Hutchinson M.I."/>
            <person name="Powell A.J."/>
            <person name="Barry K."/>
            <person name="Miller A.N."/>
            <person name="Grigoriev I.V."/>
            <person name="Debuchy R."/>
            <person name="Gladieux P."/>
            <person name="Thoren M.H."/>
            <person name="Johannesson H."/>
        </authorList>
    </citation>
    <scope>NUCLEOTIDE SEQUENCE</scope>
    <source>
        <strain evidence="2">PSN293</strain>
    </source>
</reference>
<evidence type="ECO:0000313" key="3">
    <source>
        <dbReference type="Proteomes" id="UP001301769"/>
    </source>
</evidence>
<comment type="subunit">
    <text evidence="1">Component of the mitochondrial small ribosomal subunit.</text>
</comment>
<gene>
    <name evidence="2" type="ORF">QBC37DRAFT_458504</name>
</gene>
<dbReference type="GO" id="GO:0003735">
    <property type="term" value="F:structural constituent of ribosome"/>
    <property type="evidence" value="ECO:0007669"/>
    <property type="project" value="InterPro"/>
</dbReference>
<dbReference type="Proteomes" id="UP001301769">
    <property type="component" value="Unassembled WGS sequence"/>
</dbReference>
<dbReference type="InterPro" id="IPR017264">
    <property type="entry name" value="Ribosomal_mS37_fun"/>
</dbReference>
<dbReference type="AlphaFoldDB" id="A0AAN6YBK1"/>
<sequence length="90" mass="9724">MPQKPIRLPPLKVLRVKQPNKPEGNPCLPIMTAVLSCWASSGYNSSGCATIEASLRSCMDAPKPPPKAGNTINYHLGRLSKNLIAQAKKK</sequence>
<dbReference type="PIRSF" id="PIRSF037706">
    <property type="entry name" value="MRP10"/>
    <property type="match status" value="1"/>
</dbReference>
<keyword evidence="1" id="KW-0496">Mitochondrion</keyword>
<reference evidence="2" key="1">
    <citation type="journal article" date="2023" name="Mol. Phylogenet. Evol.">
        <title>Genome-scale phylogeny and comparative genomics of the fungal order Sordariales.</title>
        <authorList>
            <person name="Hensen N."/>
            <person name="Bonometti L."/>
            <person name="Westerberg I."/>
            <person name="Brannstrom I.O."/>
            <person name="Guillou S."/>
            <person name="Cros-Aarteil S."/>
            <person name="Calhoun S."/>
            <person name="Haridas S."/>
            <person name="Kuo A."/>
            <person name="Mondo S."/>
            <person name="Pangilinan J."/>
            <person name="Riley R."/>
            <person name="LaButti K."/>
            <person name="Andreopoulos B."/>
            <person name="Lipzen A."/>
            <person name="Chen C."/>
            <person name="Yan M."/>
            <person name="Daum C."/>
            <person name="Ng V."/>
            <person name="Clum A."/>
            <person name="Steindorff A."/>
            <person name="Ohm R.A."/>
            <person name="Martin F."/>
            <person name="Silar P."/>
            <person name="Natvig D.O."/>
            <person name="Lalanne C."/>
            <person name="Gautier V."/>
            <person name="Ament-Velasquez S.L."/>
            <person name="Kruys A."/>
            <person name="Hutchinson M.I."/>
            <person name="Powell A.J."/>
            <person name="Barry K."/>
            <person name="Miller A.N."/>
            <person name="Grigoriev I.V."/>
            <person name="Debuchy R."/>
            <person name="Gladieux P."/>
            <person name="Hiltunen Thoren M."/>
            <person name="Johannesson H."/>
        </authorList>
    </citation>
    <scope>NUCLEOTIDE SEQUENCE</scope>
    <source>
        <strain evidence="2">PSN293</strain>
    </source>
</reference>
<comment type="subcellular location">
    <subcellularLocation>
        <location evidence="1">Mitochondrion</location>
    </subcellularLocation>
</comment>
<keyword evidence="1" id="KW-0687">Ribonucleoprotein</keyword>